<reference evidence="2 3" key="1">
    <citation type="submission" date="2014-02" db="EMBL/GenBank/DDBJ databases">
        <title>Comparative genomics and transcriptomics to identify genetic mechanisms underlying the emergence of carbapenem resistant Acinetobacter baumannii (CRAb).</title>
        <authorList>
            <person name="Harris A.D."/>
            <person name="Johnson K.J."/>
            <person name="George J."/>
            <person name="Shefchek K."/>
            <person name="Daugherty S.C."/>
            <person name="Parankush S."/>
            <person name="Sadzewicz L."/>
            <person name="Tallon L."/>
            <person name="Sengamalay N."/>
            <person name="Hazen T.H."/>
            <person name="Rasko D.A."/>
        </authorList>
    </citation>
    <scope>NUCLEOTIDE SEQUENCE [LARGE SCALE GENOMIC DNA]</scope>
    <source>
        <strain evidence="2 3">625974</strain>
    </source>
</reference>
<accession>A0A009PBF7</accession>
<gene>
    <name evidence="2" type="ORF">J506_3336</name>
</gene>
<name>A0A009PBF7_ACIBA</name>
<proteinExistence type="predicted"/>
<feature type="transmembrane region" description="Helical" evidence="1">
    <location>
        <begin position="20"/>
        <end position="39"/>
    </location>
</feature>
<feature type="transmembrane region" description="Helical" evidence="1">
    <location>
        <begin position="59"/>
        <end position="81"/>
    </location>
</feature>
<organism evidence="2 3">
    <name type="scientific">Acinetobacter baumannii 625974</name>
    <dbReference type="NCBI Taxonomy" id="1310607"/>
    <lineage>
        <taxon>Bacteria</taxon>
        <taxon>Pseudomonadati</taxon>
        <taxon>Pseudomonadota</taxon>
        <taxon>Gammaproteobacteria</taxon>
        <taxon>Moraxellales</taxon>
        <taxon>Moraxellaceae</taxon>
        <taxon>Acinetobacter</taxon>
        <taxon>Acinetobacter calcoaceticus/baumannii complex</taxon>
    </lineage>
</organism>
<keyword evidence="1" id="KW-0472">Membrane</keyword>
<evidence type="ECO:0000313" key="2">
    <source>
        <dbReference type="EMBL" id="EXC05306.1"/>
    </source>
</evidence>
<dbReference type="AlphaFoldDB" id="A0A009PBF7"/>
<dbReference type="RefSeq" id="WP_004737975.1">
    <property type="nucleotide sequence ID" value="NZ_JEXD01000040.1"/>
</dbReference>
<dbReference type="EMBL" id="JEXD01000040">
    <property type="protein sequence ID" value="EXC05306.1"/>
    <property type="molecule type" value="Genomic_DNA"/>
</dbReference>
<keyword evidence="1" id="KW-1133">Transmembrane helix</keyword>
<protein>
    <submittedName>
        <fullName evidence="2">Putative membrane protein</fullName>
    </submittedName>
</protein>
<dbReference type="Proteomes" id="UP000021108">
    <property type="component" value="Unassembled WGS sequence"/>
</dbReference>
<sequence>MKQNQLAVQEKRGVLTLRNVSTYGLGATISGALALSPAANAASSLDFTGASGELDGVKTAVVGIIGVLVTLIGIGIAWSYFKRTAK</sequence>
<keyword evidence="1" id="KW-0812">Transmembrane</keyword>
<comment type="caution">
    <text evidence="2">The sequence shown here is derived from an EMBL/GenBank/DDBJ whole genome shotgun (WGS) entry which is preliminary data.</text>
</comment>
<dbReference type="PATRIC" id="fig|1310607.3.peg.3230"/>
<evidence type="ECO:0000313" key="3">
    <source>
        <dbReference type="Proteomes" id="UP000021108"/>
    </source>
</evidence>
<evidence type="ECO:0000256" key="1">
    <source>
        <dbReference type="SAM" id="Phobius"/>
    </source>
</evidence>